<dbReference type="AlphaFoldDB" id="A0A5B7FIZ6"/>
<dbReference type="EMBL" id="VSRR010006583">
    <property type="protein sequence ID" value="MPC45129.1"/>
    <property type="molecule type" value="Genomic_DNA"/>
</dbReference>
<proteinExistence type="predicted"/>
<feature type="compositionally biased region" description="Low complexity" evidence="1">
    <location>
        <begin position="14"/>
        <end position="23"/>
    </location>
</feature>
<evidence type="ECO:0000313" key="3">
    <source>
        <dbReference type="Proteomes" id="UP000324222"/>
    </source>
</evidence>
<accession>A0A5B7FIZ6</accession>
<name>A0A5B7FIZ6_PORTR</name>
<sequence>MITVQQTSCHEYRPAASSVGAARRGARQDKDGSAEGDLEHQVTRHHVLHRLHWNLQLCKQPEPQQLAVGEQYGHQLGQQEMAQQQP</sequence>
<organism evidence="2 3">
    <name type="scientific">Portunus trituberculatus</name>
    <name type="common">Swimming crab</name>
    <name type="synonym">Neptunus trituberculatus</name>
    <dbReference type="NCBI Taxonomy" id="210409"/>
    <lineage>
        <taxon>Eukaryota</taxon>
        <taxon>Metazoa</taxon>
        <taxon>Ecdysozoa</taxon>
        <taxon>Arthropoda</taxon>
        <taxon>Crustacea</taxon>
        <taxon>Multicrustacea</taxon>
        <taxon>Malacostraca</taxon>
        <taxon>Eumalacostraca</taxon>
        <taxon>Eucarida</taxon>
        <taxon>Decapoda</taxon>
        <taxon>Pleocyemata</taxon>
        <taxon>Brachyura</taxon>
        <taxon>Eubrachyura</taxon>
        <taxon>Portunoidea</taxon>
        <taxon>Portunidae</taxon>
        <taxon>Portuninae</taxon>
        <taxon>Portunus</taxon>
    </lineage>
</organism>
<evidence type="ECO:0000256" key="1">
    <source>
        <dbReference type="SAM" id="MobiDB-lite"/>
    </source>
</evidence>
<comment type="caution">
    <text evidence="2">The sequence shown here is derived from an EMBL/GenBank/DDBJ whole genome shotgun (WGS) entry which is preliminary data.</text>
</comment>
<dbReference type="Proteomes" id="UP000324222">
    <property type="component" value="Unassembled WGS sequence"/>
</dbReference>
<gene>
    <name evidence="2" type="ORF">E2C01_038815</name>
</gene>
<reference evidence="2 3" key="1">
    <citation type="submission" date="2019-05" db="EMBL/GenBank/DDBJ databases">
        <title>Another draft genome of Portunus trituberculatus and its Hox gene families provides insights of decapod evolution.</title>
        <authorList>
            <person name="Jeong J.-H."/>
            <person name="Song I."/>
            <person name="Kim S."/>
            <person name="Choi T."/>
            <person name="Kim D."/>
            <person name="Ryu S."/>
            <person name="Kim W."/>
        </authorList>
    </citation>
    <scope>NUCLEOTIDE SEQUENCE [LARGE SCALE GENOMIC DNA]</scope>
    <source>
        <tissue evidence="2">Muscle</tissue>
    </source>
</reference>
<keyword evidence="3" id="KW-1185">Reference proteome</keyword>
<evidence type="ECO:0000313" key="2">
    <source>
        <dbReference type="EMBL" id="MPC45129.1"/>
    </source>
</evidence>
<feature type="compositionally biased region" description="Basic and acidic residues" evidence="1">
    <location>
        <begin position="26"/>
        <end position="40"/>
    </location>
</feature>
<feature type="region of interest" description="Disordered" evidence="1">
    <location>
        <begin position="1"/>
        <end position="40"/>
    </location>
</feature>
<protein>
    <submittedName>
        <fullName evidence="2">Uncharacterized protein</fullName>
    </submittedName>
</protein>